<dbReference type="EMBL" id="OK499994">
    <property type="protein sequence ID" value="UGO51373.1"/>
    <property type="molecule type" value="Genomic_DNA"/>
</dbReference>
<dbReference type="Proteomes" id="UP000828101">
    <property type="component" value="Segment"/>
</dbReference>
<gene>
    <name evidence="1" type="ORF">SKYWALKER_216</name>
</gene>
<reference evidence="1 2" key="1">
    <citation type="submission" date="2021-10" db="EMBL/GenBank/DDBJ databases">
        <authorList>
            <person name="James R."/>
            <person name="Lavering E.D."/>
            <person name="Fairholm J.D."/>
            <person name="Ogilvie B.H."/>
            <person name="Thurgood T.L."/>
            <person name="Hyer A."/>
            <person name="Robison R.A."/>
            <person name="Grose J.H."/>
        </authorList>
    </citation>
    <scope>NUCLEOTIDE SEQUENCE [LARGE SCALE GENOMIC DNA]</scope>
</reference>
<evidence type="ECO:0000313" key="2">
    <source>
        <dbReference type="Proteomes" id="UP000828101"/>
    </source>
</evidence>
<name>A0AAE8YV52_9CAUD</name>
<keyword evidence="2" id="KW-1185">Reference proteome</keyword>
<evidence type="ECO:0000313" key="1">
    <source>
        <dbReference type="EMBL" id="UGO51373.1"/>
    </source>
</evidence>
<accession>A0AAE8YV52</accession>
<sequence>MSYHETGERYSNDKHPDFPIGMKFELGNATYVIYRVDDKENCITVISPTKGFAYVELTKLTELLKNGKAKKITK</sequence>
<proteinExistence type="predicted"/>
<protein>
    <submittedName>
        <fullName evidence="1">Uncharacterized protein</fullName>
    </submittedName>
</protein>
<organism evidence="1 2">
    <name type="scientific">Bacillus phage vB_BanS_Skywalker</name>
    <dbReference type="NCBI Taxonomy" id="2894789"/>
    <lineage>
        <taxon>Viruses</taxon>
        <taxon>Duplodnaviria</taxon>
        <taxon>Heunggongvirae</taxon>
        <taxon>Uroviricota</taxon>
        <taxon>Caudoviricetes</taxon>
        <taxon>Joanripponvirinae</taxon>
        <taxon>Tsamsavirus</taxon>
        <taxon>Tsamsavirus skywalker</taxon>
    </lineage>
</organism>